<accession>A0AA39KAS9</accession>
<dbReference type="PROSITE" id="PS50600">
    <property type="entry name" value="ULP_PROTEASE"/>
    <property type="match status" value="1"/>
</dbReference>
<dbReference type="InterPro" id="IPR003653">
    <property type="entry name" value="Peptidase_C48_C"/>
</dbReference>
<keyword evidence="2" id="KW-0645">Protease</keyword>
<evidence type="ECO:0000259" key="4">
    <source>
        <dbReference type="PROSITE" id="PS50600"/>
    </source>
</evidence>
<comment type="similarity">
    <text evidence="1">Belongs to the peptidase C48 family.</text>
</comment>
<dbReference type="GO" id="GO:0019783">
    <property type="term" value="F:ubiquitin-like protein peptidase activity"/>
    <property type="evidence" value="ECO:0007669"/>
    <property type="project" value="UniProtKB-ARBA"/>
</dbReference>
<evidence type="ECO:0000313" key="6">
    <source>
        <dbReference type="Proteomes" id="UP001175211"/>
    </source>
</evidence>
<name>A0AA39KAS9_ARMTA</name>
<comment type="caution">
    <text evidence="5">The sequence shown here is derived from an EMBL/GenBank/DDBJ whole genome shotgun (WGS) entry which is preliminary data.</text>
</comment>
<evidence type="ECO:0000256" key="1">
    <source>
        <dbReference type="ARBA" id="ARBA00005234"/>
    </source>
</evidence>
<protein>
    <recommendedName>
        <fullName evidence="4">Ubiquitin-like protease family profile domain-containing protein</fullName>
    </recommendedName>
</protein>
<dbReference type="GeneID" id="85361220"/>
<keyword evidence="6" id="KW-1185">Reference proteome</keyword>
<organism evidence="5 6">
    <name type="scientific">Armillaria tabescens</name>
    <name type="common">Ringless honey mushroom</name>
    <name type="synonym">Agaricus tabescens</name>
    <dbReference type="NCBI Taxonomy" id="1929756"/>
    <lineage>
        <taxon>Eukaryota</taxon>
        <taxon>Fungi</taxon>
        <taxon>Dikarya</taxon>
        <taxon>Basidiomycota</taxon>
        <taxon>Agaricomycotina</taxon>
        <taxon>Agaricomycetes</taxon>
        <taxon>Agaricomycetidae</taxon>
        <taxon>Agaricales</taxon>
        <taxon>Marasmiineae</taxon>
        <taxon>Physalacriaceae</taxon>
        <taxon>Desarmillaria</taxon>
    </lineage>
</organism>
<dbReference type="Gene3D" id="3.40.395.10">
    <property type="entry name" value="Adenoviral Proteinase, Chain A"/>
    <property type="match status" value="1"/>
</dbReference>
<feature type="domain" description="Ubiquitin-like protease family profile" evidence="4">
    <location>
        <begin position="1"/>
        <end position="137"/>
    </location>
</feature>
<evidence type="ECO:0000256" key="3">
    <source>
        <dbReference type="ARBA" id="ARBA00022801"/>
    </source>
</evidence>
<sequence>MNFQSLLNATSSNSIHILPTFFHQELSLAFECQKFTKQFQLLCDLFLQNPPTYLAFVYNKHGVHWASCLISLKHYVIFYGDSLKWEADDNMCCKVQWLFGDITEIQDQWQEDILPISSQLLGSGSCGPVFVDSEQVITVLLYLDEHYSSSALSKCLTETQLLADGFTSKSSVLLVTVQQLSQESFLISDSYDPFFDASVPVVKDLILKNADKPLADGEDYGLDMDLESDSDIALDDNLSMPSK</sequence>
<proteinExistence type="inferred from homology"/>
<dbReference type="EMBL" id="JAUEPS010000025">
    <property type="protein sequence ID" value="KAK0455368.1"/>
    <property type="molecule type" value="Genomic_DNA"/>
</dbReference>
<dbReference type="Proteomes" id="UP001175211">
    <property type="component" value="Unassembled WGS sequence"/>
</dbReference>
<dbReference type="AlphaFoldDB" id="A0AA39KAS9"/>
<dbReference type="SUPFAM" id="SSF54001">
    <property type="entry name" value="Cysteine proteinases"/>
    <property type="match status" value="1"/>
</dbReference>
<keyword evidence="3" id="KW-0378">Hydrolase</keyword>
<dbReference type="RefSeq" id="XP_060328878.1">
    <property type="nucleotide sequence ID" value="XM_060477672.1"/>
</dbReference>
<reference evidence="5" key="1">
    <citation type="submission" date="2023-06" db="EMBL/GenBank/DDBJ databases">
        <authorList>
            <consortium name="Lawrence Berkeley National Laboratory"/>
            <person name="Ahrendt S."/>
            <person name="Sahu N."/>
            <person name="Indic B."/>
            <person name="Wong-Bajracharya J."/>
            <person name="Merenyi Z."/>
            <person name="Ke H.-M."/>
            <person name="Monk M."/>
            <person name="Kocsube S."/>
            <person name="Drula E."/>
            <person name="Lipzen A."/>
            <person name="Balint B."/>
            <person name="Henrissat B."/>
            <person name="Andreopoulos B."/>
            <person name="Martin F.M."/>
            <person name="Harder C.B."/>
            <person name="Rigling D."/>
            <person name="Ford K.L."/>
            <person name="Foster G.D."/>
            <person name="Pangilinan J."/>
            <person name="Papanicolaou A."/>
            <person name="Barry K."/>
            <person name="LaButti K."/>
            <person name="Viragh M."/>
            <person name="Koriabine M."/>
            <person name="Yan M."/>
            <person name="Riley R."/>
            <person name="Champramary S."/>
            <person name="Plett K.L."/>
            <person name="Tsai I.J."/>
            <person name="Slot J."/>
            <person name="Sipos G."/>
            <person name="Plett J."/>
            <person name="Nagy L.G."/>
            <person name="Grigoriev I.V."/>
        </authorList>
    </citation>
    <scope>NUCLEOTIDE SEQUENCE</scope>
    <source>
        <strain evidence="5">CCBAS 213</strain>
    </source>
</reference>
<dbReference type="InterPro" id="IPR038765">
    <property type="entry name" value="Papain-like_cys_pep_sf"/>
</dbReference>
<evidence type="ECO:0000256" key="2">
    <source>
        <dbReference type="ARBA" id="ARBA00022670"/>
    </source>
</evidence>
<dbReference type="GO" id="GO:0006508">
    <property type="term" value="P:proteolysis"/>
    <property type="evidence" value="ECO:0007669"/>
    <property type="project" value="UniProtKB-KW"/>
</dbReference>
<gene>
    <name evidence="5" type="ORF">EV420DRAFT_1644601</name>
</gene>
<evidence type="ECO:0000313" key="5">
    <source>
        <dbReference type="EMBL" id="KAK0455368.1"/>
    </source>
</evidence>
<dbReference type="GO" id="GO:0008234">
    <property type="term" value="F:cysteine-type peptidase activity"/>
    <property type="evidence" value="ECO:0007669"/>
    <property type="project" value="InterPro"/>
</dbReference>